<dbReference type="GO" id="GO:0006620">
    <property type="term" value="P:post-translational protein targeting to endoplasmic reticulum membrane"/>
    <property type="evidence" value="ECO:0007669"/>
    <property type="project" value="TreeGrafter"/>
</dbReference>
<evidence type="ECO:0000256" key="3">
    <source>
        <dbReference type="PROSITE-ProRule" id="PRU00339"/>
    </source>
</evidence>
<dbReference type="OrthoDB" id="2423701at2759"/>
<sequence length="162" mass="18765">MRWQCFFLFRRPSPLKVEPRDSNTTYFRKRSYTASRLNQNAERLKPQGNEFHQKGQYKAAYRKYTEAIKEDPKNAIYYANRAASSLIMKEFMDAAHDARKATEVVPTYAKAWGRLGTAEFVSTPYQCKTIPQYPRTVSHAVAKEHPCLDKGSRLPSYYRGPG</sequence>
<name>A0A9P5TVF6_GYMJU</name>
<feature type="repeat" description="TPR" evidence="3">
    <location>
        <begin position="41"/>
        <end position="74"/>
    </location>
</feature>
<keyword evidence="1" id="KW-0677">Repeat</keyword>
<dbReference type="EMBL" id="JADNYJ010000002">
    <property type="protein sequence ID" value="KAF8913198.1"/>
    <property type="molecule type" value="Genomic_DNA"/>
</dbReference>
<organism evidence="4 5">
    <name type="scientific">Gymnopilus junonius</name>
    <name type="common">Spectacular rustgill mushroom</name>
    <name type="synonym">Gymnopilus spectabilis subsp. junonius</name>
    <dbReference type="NCBI Taxonomy" id="109634"/>
    <lineage>
        <taxon>Eukaryota</taxon>
        <taxon>Fungi</taxon>
        <taxon>Dikarya</taxon>
        <taxon>Basidiomycota</taxon>
        <taxon>Agaricomycotina</taxon>
        <taxon>Agaricomycetes</taxon>
        <taxon>Agaricomycetidae</taxon>
        <taxon>Agaricales</taxon>
        <taxon>Agaricineae</taxon>
        <taxon>Hymenogastraceae</taxon>
        <taxon>Gymnopilus</taxon>
    </lineage>
</organism>
<dbReference type="Pfam" id="PF13414">
    <property type="entry name" value="TPR_11"/>
    <property type="match status" value="1"/>
</dbReference>
<dbReference type="InterPro" id="IPR011990">
    <property type="entry name" value="TPR-like_helical_dom_sf"/>
</dbReference>
<protein>
    <submittedName>
        <fullName evidence="4">Uncharacterized protein</fullName>
    </submittedName>
</protein>
<dbReference type="GO" id="GO:0060090">
    <property type="term" value="F:molecular adaptor activity"/>
    <property type="evidence" value="ECO:0007669"/>
    <property type="project" value="TreeGrafter"/>
</dbReference>
<keyword evidence="2 3" id="KW-0802">TPR repeat</keyword>
<dbReference type="Gene3D" id="1.25.40.10">
    <property type="entry name" value="Tetratricopeptide repeat domain"/>
    <property type="match status" value="1"/>
</dbReference>
<reference evidence="4" key="1">
    <citation type="submission" date="2020-11" db="EMBL/GenBank/DDBJ databases">
        <authorList>
            <consortium name="DOE Joint Genome Institute"/>
            <person name="Ahrendt S."/>
            <person name="Riley R."/>
            <person name="Andreopoulos W."/>
            <person name="LaButti K."/>
            <person name="Pangilinan J."/>
            <person name="Ruiz-duenas F.J."/>
            <person name="Barrasa J.M."/>
            <person name="Sanchez-Garcia M."/>
            <person name="Camarero S."/>
            <person name="Miyauchi S."/>
            <person name="Serrano A."/>
            <person name="Linde D."/>
            <person name="Babiker R."/>
            <person name="Drula E."/>
            <person name="Ayuso-Fernandez I."/>
            <person name="Pacheco R."/>
            <person name="Padilla G."/>
            <person name="Ferreira P."/>
            <person name="Barriuso J."/>
            <person name="Kellner H."/>
            <person name="Castanera R."/>
            <person name="Alfaro M."/>
            <person name="Ramirez L."/>
            <person name="Pisabarro A.G."/>
            <person name="Kuo A."/>
            <person name="Tritt A."/>
            <person name="Lipzen A."/>
            <person name="He G."/>
            <person name="Yan M."/>
            <person name="Ng V."/>
            <person name="Cullen D."/>
            <person name="Martin F."/>
            <person name="Rosso M.-N."/>
            <person name="Henrissat B."/>
            <person name="Hibbett D."/>
            <person name="Martinez A.T."/>
            <person name="Grigoriev I.V."/>
        </authorList>
    </citation>
    <scope>NUCLEOTIDE SEQUENCE</scope>
    <source>
        <strain evidence="4">AH 44721</strain>
    </source>
</reference>
<evidence type="ECO:0000313" key="4">
    <source>
        <dbReference type="EMBL" id="KAF8913198.1"/>
    </source>
</evidence>
<dbReference type="AlphaFoldDB" id="A0A9P5TVF6"/>
<keyword evidence="5" id="KW-1185">Reference proteome</keyword>
<evidence type="ECO:0000256" key="1">
    <source>
        <dbReference type="ARBA" id="ARBA00022737"/>
    </source>
</evidence>
<dbReference type="InterPro" id="IPR019734">
    <property type="entry name" value="TPR_rpt"/>
</dbReference>
<evidence type="ECO:0000313" key="5">
    <source>
        <dbReference type="Proteomes" id="UP000724874"/>
    </source>
</evidence>
<dbReference type="GO" id="GO:0016020">
    <property type="term" value="C:membrane"/>
    <property type="evidence" value="ECO:0007669"/>
    <property type="project" value="TreeGrafter"/>
</dbReference>
<comment type="caution">
    <text evidence="4">The sequence shown here is derived from an EMBL/GenBank/DDBJ whole genome shotgun (WGS) entry which is preliminary data.</text>
</comment>
<proteinExistence type="predicted"/>
<accession>A0A9P5TVF6</accession>
<gene>
    <name evidence="4" type="ORF">CPB84DRAFT_526695</name>
</gene>
<dbReference type="SUPFAM" id="SSF48452">
    <property type="entry name" value="TPR-like"/>
    <property type="match status" value="1"/>
</dbReference>
<dbReference type="PROSITE" id="PS50005">
    <property type="entry name" value="TPR"/>
    <property type="match status" value="1"/>
</dbReference>
<dbReference type="GO" id="GO:0072380">
    <property type="term" value="C:TRC complex"/>
    <property type="evidence" value="ECO:0007669"/>
    <property type="project" value="TreeGrafter"/>
</dbReference>
<dbReference type="PANTHER" id="PTHR45831:SF2">
    <property type="entry name" value="LD24721P"/>
    <property type="match status" value="1"/>
</dbReference>
<evidence type="ECO:0000256" key="2">
    <source>
        <dbReference type="ARBA" id="ARBA00022803"/>
    </source>
</evidence>
<dbReference type="Proteomes" id="UP000724874">
    <property type="component" value="Unassembled WGS sequence"/>
</dbReference>
<dbReference type="PANTHER" id="PTHR45831">
    <property type="entry name" value="LD24721P"/>
    <property type="match status" value="1"/>
</dbReference>
<dbReference type="InterPro" id="IPR047150">
    <property type="entry name" value="SGT"/>
</dbReference>
<dbReference type="SMART" id="SM00028">
    <property type="entry name" value="TPR"/>
    <property type="match status" value="2"/>
</dbReference>